<dbReference type="PROSITE" id="PS51387">
    <property type="entry name" value="FAD_PCMH"/>
    <property type="match status" value="1"/>
</dbReference>
<dbReference type="InterPro" id="IPR016169">
    <property type="entry name" value="FAD-bd_PCMH_sub2"/>
</dbReference>
<keyword evidence="1" id="KW-0274">FAD</keyword>
<dbReference type="PANTHER" id="PTHR43762">
    <property type="entry name" value="L-GULONOLACTONE OXIDASE"/>
    <property type="match status" value="1"/>
</dbReference>
<evidence type="ECO:0000256" key="2">
    <source>
        <dbReference type="ARBA" id="ARBA00023002"/>
    </source>
</evidence>
<name>A0A844Z2E9_9SPHN</name>
<accession>A0A844Z2E9</accession>
<organism evidence="4 5">
    <name type="scientific">Pontixanthobacter aestiaquae</name>
    <dbReference type="NCBI Taxonomy" id="1509367"/>
    <lineage>
        <taxon>Bacteria</taxon>
        <taxon>Pseudomonadati</taxon>
        <taxon>Pseudomonadota</taxon>
        <taxon>Alphaproteobacteria</taxon>
        <taxon>Sphingomonadales</taxon>
        <taxon>Erythrobacteraceae</taxon>
        <taxon>Pontixanthobacter</taxon>
    </lineage>
</organism>
<dbReference type="AlphaFoldDB" id="A0A844Z2E9"/>
<dbReference type="InterPro" id="IPR010031">
    <property type="entry name" value="FAD_lactone_oxidase-like"/>
</dbReference>
<protein>
    <submittedName>
        <fullName evidence="4">FAD-binding protein</fullName>
    </submittedName>
</protein>
<dbReference type="GO" id="GO:0003885">
    <property type="term" value="F:D-arabinono-1,4-lactone oxidase activity"/>
    <property type="evidence" value="ECO:0007669"/>
    <property type="project" value="InterPro"/>
</dbReference>
<evidence type="ECO:0000259" key="3">
    <source>
        <dbReference type="PROSITE" id="PS51387"/>
    </source>
</evidence>
<evidence type="ECO:0000313" key="5">
    <source>
        <dbReference type="Proteomes" id="UP000460290"/>
    </source>
</evidence>
<dbReference type="Proteomes" id="UP000460290">
    <property type="component" value="Unassembled WGS sequence"/>
</dbReference>
<reference evidence="4 5" key="1">
    <citation type="submission" date="2019-12" db="EMBL/GenBank/DDBJ databases">
        <title>Genomic-based taxomic classification of the family Erythrobacteraceae.</title>
        <authorList>
            <person name="Xu L."/>
        </authorList>
    </citation>
    <scope>NUCLEOTIDE SEQUENCE [LARGE SCALE GENOMIC DNA]</scope>
    <source>
        <strain evidence="4 5">KCTC 42006</strain>
    </source>
</reference>
<dbReference type="PANTHER" id="PTHR43762:SF1">
    <property type="entry name" value="D-ARABINONO-1,4-LACTONE OXIDASE"/>
    <property type="match status" value="1"/>
</dbReference>
<dbReference type="Pfam" id="PF04030">
    <property type="entry name" value="ALO"/>
    <property type="match status" value="1"/>
</dbReference>
<keyword evidence="2" id="KW-0560">Oxidoreductase</keyword>
<evidence type="ECO:0000313" key="4">
    <source>
        <dbReference type="EMBL" id="MXO81848.1"/>
    </source>
</evidence>
<dbReference type="RefSeq" id="WP_160612207.1">
    <property type="nucleotide sequence ID" value="NZ_JAUFQM010000001.1"/>
</dbReference>
<comment type="caution">
    <text evidence="4">The sequence shown here is derived from an EMBL/GenBank/DDBJ whole genome shotgun (WGS) entry which is preliminary data.</text>
</comment>
<dbReference type="InterPro" id="IPR036318">
    <property type="entry name" value="FAD-bd_PCMH-like_sf"/>
</dbReference>
<gene>
    <name evidence="4" type="ORF">GRI35_00490</name>
</gene>
<dbReference type="Gene3D" id="3.30.465.10">
    <property type="match status" value="1"/>
</dbReference>
<dbReference type="Pfam" id="PF01565">
    <property type="entry name" value="FAD_binding_4"/>
    <property type="match status" value="1"/>
</dbReference>
<dbReference type="InterPro" id="IPR007173">
    <property type="entry name" value="ALO_C"/>
</dbReference>
<dbReference type="Gene3D" id="3.30.70.2520">
    <property type="match status" value="1"/>
</dbReference>
<proteinExistence type="predicted"/>
<feature type="domain" description="FAD-binding PCMH-type" evidence="3">
    <location>
        <begin position="35"/>
        <end position="242"/>
    </location>
</feature>
<sequence>MSDDETMLKPGAVNTTWENWHETVSGQIAGMDAVLPPPDGQDYGAEMINRCTRQIQRSIASAKVRQIPYKAIGRGWSLSEAPLTDGIMLNTAALTGKKRIHHTQVVPEYRGDLTDKRGLCLVQCGNYVSELNRWLENSTQRLSFKTTGAANGQTIVGATSAGTHGSVLDFGAMHDQIVSIHLLAGDTAQFWLERASYPVVKESVATAFGATLIRDNDLFNAVVVGLGAFGVIHNVVIEARPRFLVDAHNYDKDRNGNPLTYQGTMRDRVSQLDFASDTSLDPAGRSGKPYFFQPIINPNTSPPEILVTQMYEEPWKDDHVPDYTIEENSFGPGYDFITVAGRALDLFQPLVPMFSNLVASQMFNLGRQKRSWGETFGYKSLRTKVASGTVAVPLDRADDTIEILLQLNRDIGPVPLVFGCRYVKKSSALLAFNRWDATFVVSIDGVHNDDSTDFFDAIPAAMEAANIPFTQHWGKTHGYTPERVRAAYGDNAVDKWLAARRELLPNSADRKMFDNDYLRECGLAE</sequence>
<dbReference type="InterPro" id="IPR016166">
    <property type="entry name" value="FAD-bd_PCMH"/>
</dbReference>
<keyword evidence="5" id="KW-1185">Reference proteome</keyword>
<evidence type="ECO:0000256" key="1">
    <source>
        <dbReference type="ARBA" id="ARBA00022827"/>
    </source>
</evidence>
<dbReference type="OrthoDB" id="9800184at2"/>
<dbReference type="GO" id="GO:0071949">
    <property type="term" value="F:FAD binding"/>
    <property type="evidence" value="ECO:0007669"/>
    <property type="project" value="InterPro"/>
</dbReference>
<dbReference type="InterPro" id="IPR006094">
    <property type="entry name" value="Oxid_FAD_bind_N"/>
</dbReference>
<dbReference type="SUPFAM" id="SSF56176">
    <property type="entry name" value="FAD-binding/transporter-associated domain-like"/>
    <property type="match status" value="1"/>
</dbReference>
<keyword evidence="1" id="KW-0285">Flavoprotein</keyword>
<dbReference type="GO" id="GO:0016020">
    <property type="term" value="C:membrane"/>
    <property type="evidence" value="ECO:0007669"/>
    <property type="project" value="InterPro"/>
</dbReference>
<dbReference type="EMBL" id="WTYZ01000001">
    <property type="protein sequence ID" value="MXO81848.1"/>
    <property type="molecule type" value="Genomic_DNA"/>
</dbReference>